<feature type="non-terminal residue" evidence="1">
    <location>
        <position position="1"/>
    </location>
</feature>
<keyword evidence="2" id="KW-1185">Reference proteome</keyword>
<comment type="caution">
    <text evidence="1">The sequence shown here is derived from an EMBL/GenBank/DDBJ whole genome shotgun (WGS) entry which is preliminary data.</text>
</comment>
<name>A0AAD8E3D9_DIPPU</name>
<proteinExistence type="predicted"/>
<reference evidence="1" key="2">
    <citation type="submission" date="2023-05" db="EMBL/GenBank/DDBJ databases">
        <authorList>
            <person name="Fouks B."/>
        </authorList>
    </citation>
    <scope>NUCLEOTIDE SEQUENCE</scope>
    <source>
        <strain evidence="1">Stay&amp;Tobe</strain>
        <tissue evidence="1">Testes</tissue>
    </source>
</reference>
<organism evidence="1 2">
    <name type="scientific">Diploptera punctata</name>
    <name type="common">Pacific beetle cockroach</name>
    <dbReference type="NCBI Taxonomy" id="6984"/>
    <lineage>
        <taxon>Eukaryota</taxon>
        <taxon>Metazoa</taxon>
        <taxon>Ecdysozoa</taxon>
        <taxon>Arthropoda</taxon>
        <taxon>Hexapoda</taxon>
        <taxon>Insecta</taxon>
        <taxon>Pterygota</taxon>
        <taxon>Neoptera</taxon>
        <taxon>Polyneoptera</taxon>
        <taxon>Dictyoptera</taxon>
        <taxon>Blattodea</taxon>
        <taxon>Blaberoidea</taxon>
        <taxon>Blaberidae</taxon>
        <taxon>Diplopterinae</taxon>
        <taxon>Diploptera</taxon>
    </lineage>
</organism>
<dbReference type="AlphaFoldDB" id="A0AAD8E3D9"/>
<accession>A0AAD8E3D9</accession>
<reference evidence="1" key="1">
    <citation type="journal article" date="2023" name="IScience">
        <title>Live-bearing cockroach genome reveals convergent evolutionary mechanisms linked to viviparity in insects and beyond.</title>
        <authorList>
            <person name="Fouks B."/>
            <person name="Harrison M.C."/>
            <person name="Mikhailova A.A."/>
            <person name="Marchal E."/>
            <person name="English S."/>
            <person name="Carruthers M."/>
            <person name="Jennings E.C."/>
            <person name="Chiamaka E.L."/>
            <person name="Frigard R.A."/>
            <person name="Pippel M."/>
            <person name="Attardo G.M."/>
            <person name="Benoit J.B."/>
            <person name="Bornberg-Bauer E."/>
            <person name="Tobe S.S."/>
        </authorList>
    </citation>
    <scope>NUCLEOTIDE SEQUENCE</scope>
    <source>
        <strain evidence="1">Stay&amp;Tobe</strain>
    </source>
</reference>
<protein>
    <submittedName>
        <fullName evidence="1">Uncharacterized protein</fullName>
    </submittedName>
</protein>
<evidence type="ECO:0000313" key="1">
    <source>
        <dbReference type="EMBL" id="KAJ9575097.1"/>
    </source>
</evidence>
<sequence>SSQRSELTLMIQTYGYLYTKQPICVEDTLPMSPYENLWNMNHLMASRVLEETNHSTIARVVHDALRVVLWPVQENEGKLLLIVRCGSVYD</sequence>
<evidence type="ECO:0000313" key="2">
    <source>
        <dbReference type="Proteomes" id="UP001233999"/>
    </source>
</evidence>
<dbReference type="Proteomes" id="UP001233999">
    <property type="component" value="Unassembled WGS sequence"/>
</dbReference>
<gene>
    <name evidence="1" type="ORF">L9F63_007758</name>
</gene>
<dbReference type="EMBL" id="JASPKZ010010240">
    <property type="protein sequence ID" value="KAJ9575097.1"/>
    <property type="molecule type" value="Genomic_DNA"/>
</dbReference>